<organism evidence="1 2">
    <name type="scientific">Plasmodium falciparum Vietnam Oak-Knoll</name>
    <name type="common">FVO</name>
    <dbReference type="NCBI Taxonomy" id="1036723"/>
    <lineage>
        <taxon>Eukaryota</taxon>
        <taxon>Sar</taxon>
        <taxon>Alveolata</taxon>
        <taxon>Apicomplexa</taxon>
        <taxon>Aconoidasida</taxon>
        <taxon>Haemosporida</taxon>
        <taxon>Plasmodiidae</taxon>
        <taxon>Plasmodium</taxon>
        <taxon>Plasmodium (Laverania)</taxon>
    </lineage>
</organism>
<reference evidence="1 2" key="2">
    <citation type="submission" date="2013-02" db="EMBL/GenBank/DDBJ databases">
        <title>The Genome Sequence of Plasmodium falciparum Vietnam Oak-Knoll (FVO).</title>
        <authorList>
            <consortium name="The Broad Institute Genome Sequencing Platform"/>
            <consortium name="The Broad Institute Genome Sequencing Center for Infectious Disease"/>
            <person name="Neafsey D."/>
            <person name="Cheeseman I."/>
            <person name="Volkman S."/>
            <person name="Adams J."/>
            <person name="Walker B."/>
            <person name="Young S.K."/>
            <person name="Zeng Q."/>
            <person name="Gargeya S."/>
            <person name="Fitzgerald M."/>
            <person name="Haas B."/>
            <person name="Abouelleil A."/>
            <person name="Alvarado L."/>
            <person name="Arachchi H.M."/>
            <person name="Berlin A.M."/>
            <person name="Chapman S.B."/>
            <person name="Dewar J."/>
            <person name="Goldberg J."/>
            <person name="Griggs A."/>
            <person name="Gujja S."/>
            <person name="Hansen M."/>
            <person name="Howarth C."/>
            <person name="Imamovic A."/>
            <person name="Larimer J."/>
            <person name="McCowan C."/>
            <person name="Murphy C."/>
            <person name="Neiman D."/>
            <person name="Pearson M."/>
            <person name="Priest M."/>
            <person name="Roberts A."/>
            <person name="Saif S."/>
            <person name="Shea T."/>
            <person name="Sisk P."/>
            <person name="Sykes S."/>
            <person name="Wortman J."/>
            <person name="Nusbaum C."/>
            <person name="Birren B."/>
        </authorList>
    </citation>
    <scope>NUCLEOTIDE SEQUENCE [LARGE SCALE GENOMIC DNA]</scope>
    <source>
        <strain evidence="2">Vietnam Oak-Knoll (FVO)</strain>
    </source>
</reference>
<dbReference type="EMBL" id="KI925147">
    <property type="protein sequence ID" value="ETW16288.1"/>
    <property type="molecule type" value="Genomic_DNA"/>
</dbReference>
<gene>
    <name evidence="1" type="ORF">PFFVO_04826</name>
</gene>
<accession>A0A024UZW5</accession>
<name>A0A024UZW5_PLAFA</name>
<dbReference type="AlphaFoldDB" id="A0A024UZW5"/>
<proteinExistence type="predicted"/>
<evidence type="ECO:0000313" key="2">
    <source>
        <dbReference type="Proteomes" id="UP000030690"/>
    </source>
</evidence>
<dbReference type="Proteomes" id="UP000030690">
    <property type="component" value="Unassembled WGS sequence"/>
</dbReference>
<sequence>MNYSEFLCVNNLRFILFPFAYKNLINNKICINIFYNIPLINYHTHKLTHLICYSINPFEELIKGVYLDREEDIRIKVQHNFYVSYISTNLFIYLK</sequence>
<protein>
    <submittedName>
        <fullName evidence="1">Uncharacterized protein</fullName>
    </submittedName>
</protein>
<evidence type="ECO:0000313" key="1">
    <source>
        <dbReference type="EMBL" id="ETW16288.1"/>
    </source>
</evidence>
<reference evidence="1 2" key="1">
    <citation type="submission" date="2013-02" db="EMBL/GenBank/DDBJ databases">
        <title>The Genome Annotation of Plasmodium falciparum Vietnam Oak-Knoll (FVO).</title>
        <authorList>
            <consortium name="The Broad Institute Genome Sequencing Platform"/>
            <consortium name="The Broad Institute Genome Sequencing Center for Infectious Disease"/>
            <person name="Neafsey D."/>
            <person name="Hoffman S."/>
            <person name="Volkman S."/>
            <person name="Rosenthal P."/>
            <person name="Walker B."/>
            <person name="Young S.K."/>
            <person name="Zeng Q."/>
            <person name="Gargeya S."/>
            <person name="Fitzgerald M."/>
            <person name="Haas B."/>
            <person name="Abouelleil A."/>
            <person name="Allen A.W."/>
            <person name="Alvarado L."/>
            <person name="Arachchi H.M."/>
            <person name="Berlin A.M."/>
            <person name="Chapman S.B."/>
            <person name="Gainer-Dewar J."/>
            <person name="Goldberg J."/>
            <person name="Griggs A."/>
            <person name="Gujja S."/>
            <person name="Hansen M."/>
            <person name="Howarth C."/>
            <person name="Imamovic A."/>
            <person name="Ireland A."/>
            <person name="Larimer J."/>
            <person name="McCowan C."/>
            <person name="Murphy C."/>
            <person name="Pearson M."/>
            <person name="Poon T.W."/>
            <person name="Priest M."/>
            <person name="Roberts A."/>
            <person name="Saif S."/>
            <person name="Shea T."/>
            <person name="Sisk P."/>
            <person name="Sykes S."/>
            <person name="Wortman J."/>
            <person name="Nusbaum C."/>
            <person name="Birren B."/>
        </authorList>
    </citation>
    <scope>NUCLEOTIDE SEQUENCE [LARGE SCALE GENOMIC DNA]</scope>
    <source>
        <strain evidence="2">Vietnam Oak-Knoll (FVO)</strain>
    </source>
</reference>